<dbReference type="InterPro" id="IPR011009">
    <property type="entry name" value="Kinase-like_dom_sf"/>
</dbReference>
<proteinExistence type="predicted"/>
<reference evidence="2 3" key="1">
    <citation type="submission" date="2018-04" db="EMBL/GenBank/DDBJ databases">
        <title>Pararhodobacter oceanense sp. nov., isolated from marine intertidal sediment.</title>
        <authorList>
            <person name="Wang X.-L."/>
            <person name="Du Z.-J."/>
        </authorList>
    </citation>
    <scope>NUCLEOTIDE SEQUENCE [LARGE SCALE GENOMIC DNA]</scope>
    <source>
        <strain evidence="2 3">AM505</strain>
    </source>
</reference>
<name>A0A2T8HXX6_9RHOB</name>
<dbReference type="SUPFAM" id="SSF56112">
    <property type="entry name" value="Protein kinase-like (PK-like)"/>
    <property type="match status" value="1"/>
</dbReference>
<dbReference type="GO" id="GO:0016740">
    <property type="term" value="F:transferase activity"/>
    <property type="evidence" value="ECO:0007669"/>
    <property type="project" value="UniProtKB-KW"/>
</dbReference>
<gene>
    <name evidence="2" type="ORF">DDE20_01390</name>
</gene>
<keyword evidence="2" id="KW-0808">Transferase</keyword>
<keyword evidence="3" id="KW-1185">Reference proteome</keyword>
<dbReference type="EMBL" id="QDKM01000001">
    <property type="protein sequence ID" value="PVH30244.1"/>
    <property type="molecule type" value="Genomic_DNA"/>
</dbReference>
<dbReference type="InterPro" id="IPR041726">
    <property type="entry name" value="ACAD10_11_N"/>
</dbReference>
<evidence type="ECO:0000313" key="2">
    <source>
        <dbReference type="EMBL" id="PVH30244.1"/>
    </source>
</evidence>
<sequence>MAPRSPSMTRKAGRCDMSILAPPVAPGLLRDPADVIPFDQSALTTFLSKRGQRLSDGPILQFAGGYGNLNYLIHVDDGWAVLRRPPLGEIPKGANDMAREHRSLSVLSPVWSLAPRPLAFCDDTSVLGAPFLISEFRAGLPLHGAEPLGRPLSPSQARCLSLLQIQILTQLHGFSIAAIGAQGLGRAEGFAARTLKGWGARLEGSTATPPAEALTLFKRLNAAPPADQRVSVIHNDFKLDNVVVDPETLAPNAVLDWDMSTLGAPLFDLSTLLTYWCEASDPAGLRATNLTHSEAAGALTRRELTQAYIRASGFDSAQDEADLRHFLALAFAKLGVVYLQLYDRYLSDPEGYARNQKFGAAAPGAFALGNDVLDGNVI</sequence>
<evidence type="ECO:0000259" key="1">
    <source>
        <dbReference type="Pfam" id="PF01636"/>
    </source>
</evidence>
<dbReference type="InterPro" id="IPR002575">
    <property type="entry name" value="Aminoglycoside_PTrfase"/>
</dbReference>
<evidence type="ECO:0000313" key="3">
    <source>
        <dbReference type="Proteomes" id="UP000245911"/>
    </source>
</evidence>
<accession>A0A2T8HXX6</accession>
<feature type="domain" description="Aminoglycoside phosphotransferase" evidence="1">
    <location>
        <begin position="60"/>
        <end position="286"/>
    </location>
</feature>
<protein>
    <submittedName>
        <fullName evidence="2">Aminoglycoside phosphotransferase</fullName>
    </submittedName>
</protein>
<dbReference type="Gene3D" id="3.30.200.20">
    <property type="entry name" value="Phosphorylase Kinase, domain 1"/>
    <property type="match status" value="1"/>
</dbReference>
<dbReference type="PANTHER" id="PTHR21310">
    <property type="entry name" value="AMINOGLYCOSIDE PHOSPHOTRANSFERASE-RELATED-RELATED"/>
    <property type="match status" value="1"/>
</dbReference>
<dbReference type="AlphaFoldDB" id="A0A2T8HXX6"/>
<dbReference type="Pfam" id="PF01636">
    <property type="entry name" value="APH"/>
    <property type="match status" value="1"/>
</dbReference>
<dbReference type="Gene3D" id="3.90.1200.10">
    <property type="match status" value="1"/>
</dbReference>
<dbReference type="PANTHER" id="PTHR21310:SF40">
    <property type="entry name" value="AMINOGLYCOSIDE PHOSPHOTRANSFERASE DOMAIN-CONTAINING PROTEIN-RELATED"/>
    <property type="match status" value="1"/>
</dbReference>
<dbReference type="CDD" id="cd05154">
    <property type="entry name" value="ACAD10_11_N-like"/>
    <property type="match status" value="1"/>
</dbReference>
<organism evidence="2 3">
    <name type="scientific">Pararhodobacter oceanensis</name>
    <dbReference type="NCBI Taxonomy" id="2172121"/>
    <lineage>
        <taxon>Bacteria</taxon>
        <taxon>Pseudomonadati</taxon>
        <taxon>Pseudomonadota</taxon>
        <taxon>Alphaproteobacteria</taxon>
        <taxon>Rhodobacterales</taxon>
        <taxon>Paracoccaceae</taxon>
        <taxon>Pararhodobacter</taxon>
    </lineage>
</organism>
<dbReference type="OrthoDB" id="3806873at2"/>
<dbReference type="InterPro" id="IPR051678">
    <property type="entry name" value="AGP_Transferase"/>
</dbReference>
<dbReference type="Proteomes" id="UP000245911">
    <property type="component" value="Unassembled WGS sequence"/>
</dbReference>
<comment type="caution">
    <text evidence="2">The sequence shown here is derived from an EMBL/GenBank/DDBJ whole genome shotgun (WGS) entry which is preliminary data.</text>
</comment>